<keyword evidence="2" id="KW-1185">Reference proteome</keyword>
<name>A0A835RFY2_VANPL</name>
<gene>
    <name evidence="1" type="ORF">HPP92_004834</name>
</gene>
<organism evidence="1 2">
    <name type="scientific">Vanilla planifolia</name>
    <name type="common">Vanilla</name>
    <dbReference type="NCBI Taxonomy" id="51239"/>
    <lineage>
        <taxon>Eukaryota</taxon>
        <taxon>Viridiplantae</taxon>
        <taxon>Streptophyta</taxon>
        <taxon>Embryophyta</taxon>
        <taxon>Tracheophyta</taxon>
        <taxon>Spermatophyta</taxon>
        <taxon>Magnoliopsida</taxon>
        <taxon>Liliopsida</taxon>
        <taxon>Asparagales</taxon>
        <taxon>Orchidaceae</taxon>
        <taxon>Vanilloideae</taxon>
        <taxon>Vanilleae</taxon>
        <taxon>Vanilla</taxon>
    </lineage>
</organism>
<reference evidence="1 2" key="1">
    <citation type="journal article" date="2020" name="Nat. Food">
        <title>A phased Vanilla planifolia genome enables genetic improvement of flavour and production.</title>
        <authorList>
            <person name="Hasing T."/>
            <person name="Tang H."/>
            <person name="Brym M."/>
            <person name="Khazi F."/>
            <person name="Huang T."/>
            <person name="Chambers A.H."/>
        </authorList>
    </citation>
    <scope>NUCLEOTIDE SEQUENCE [LARGE SCALE GENOMIC DNA]</scope>
    <source>
        <tissue evidence="1">Leaf</tissue>
    </source>
</reference>
<protein>
    <submittedName>
        <fullName evidence="1">Uncharacterized protein</fullName>
    </submittedName>
</protein>
<dbReference type="EMBL" id="JADCNL010000002">
    <property type="protein sequence ID" value="KAG0491436.1"/>
    <property type="molecule type" value="Genomic_DNA"/>
</dbReference>
<proteinExistence type="predicted"/>
<evidence type="ECO:0000313" key="2">
    <source>
        <dbReference type="Proteomes" id="UP000636800"/>
    </source>
</evidence>
<comment type="caution">
    <text evidence="1">The sequence shown here is derived from an EMBL/GenBank/DDBJ whole genome shotgun (WGS) entry which is preliminary data.</text>
</comment>
<dbReference type="Proteomes" id="UP000636800">
    <property type="component" value="Chromosome 2"/>
</dbReference>
<evidence type="ECO:0000313" key="1">
    <source>
        <dbReference type="EMBL" id="KAG0491436.1"/>
    </source>
</evidence>
<dbReference type="OrthoDB" id="1935530at2759"/>
<dbReference type="AlphaFoldDB" id="A0A835RFY2"/>
<sequence>MAKIDNNEGKGLFSFTSRRQDVDQKHVINKLHIIMCDILEIGRNQYDRD</sequence>
<accession>A0A835RFY2</accession>